<keyword evidence="2" id="KW-0862">Zinc</keyword>
<keyword evidence="3" id="KW-0805">Transcription regulation</keyword>
<evidence type="ECO:0000256" key="1">
    <source>
        <dbReference type="ARBA" id="ARBA00022723"/>
    </source>
</evidence>
<dbReference type="PANTHER" id="PTHR36206:SF4">
    <property type="entry name" value="HYPOTHETICAL CONSERVED PROTEIN (EUROFUNG)-RELATED"/>
    <property type="match status" value="1"/>
</dbReference>
<evidence type="ECO:0000256" key="6">
    <source>
        <dbReference type="ARBA" id="ARBA00023242"/>
    </source>
</evidence>
<evidence type="ECO:0000256" key="5">
    <source>
        <dbReference type="ARBA" id="ARBA00023163"/>
    </source>
</evidence>
<dbReference type="InterPro" id="IPR052360">
    <property type="entry name" value="Transcr_Regulatory_Proteins"/>
</dbReference>
<dbReference type="Gene3D" id="4.10.240.10">
    <property type="entry name" value="Zn(2)-C6 fungal-type DNA-binding domain"/>
    <property type="match status" value="1"/>
</dbReference>
<keyword evidence="5" id="KW-0804">Transcription</keyword>
<evidence type="ECO:0000256" key="2">
    <source>
        <dbReference type="ARBA" id="ARBA00022833"/>
    </source>
</evidence>
<keyword evidence="4" id="KW-0238">DNA-binding</keyword>
<evidence type="ECO:0000256" key="3">
    <source>
        <dbReference type="ARBA" id="ARBA00023015"/>
    </source>
</evidence>
<feature type="domain" description="Zn(2)-C6 fungal-type" evidence="8">
    <location>
        <begin position="15"/>
        <end position="43"/>
    </location>
</feature>
<accession>A0A9P8VU20</accession>
<reference evidence="9 10" key="1">
    <citation type="journal article" date="2021" name="Nat. Commun.">
        <title>Genetic determinants of endophytism in the Arabidopsis root mycobiome.</title>
        <authorList>
            <person name="Mesny F."/>
            <person name="Miyauchi S."/>
            <person name="Thiergart T."/>
            <person name="Pickel B."/>
            <person name="Atanasova L."/>
            <person name="Karlsson M."/>
            <person name="Huettel B."/>
            <person name="Barry K.W."/>
            <person name="Haridas S."/>
            <person name="Chen C."/>
            <person name="Bauer D."/>
            <person name="Andreopoulos W."/>
            <person name="Pangilinan J."/>
            <person name="LaButti K."/>
            <person name="Riley R."/>
            <person name="Lipzen A."/>
            <person name="Clum A."/>
            <person name="Drula E."/>
            <person name="Henrissat B."/>
            <person name="Kohler A."/>
            <person name="Grigoriev I.V."/>
            <person name="Martin F.M."/>
            <person name="Hacquard S."/>
        </authorList>
    </citation>
    <scope>NUCLEOTIDE SEQUENCE [LARGE SCALE GENOMIC DNA]</scope>
    <source>
        <strain evidence="9 10">MPI-CAGE-CH-0241</strain>
    </source>
</reference>
<evidence type="ECO:0000256" key="4">
    <source>
        <dbReference type="ARBA" id="ARBA00023125"/>
    </source>
</evidence>
<dbReference type="PROSITE" id="PS50048">
    <property type="entry name" value="ZN2_CY6_FUNGAL_2"/>
    <property type="match status" value="1"/>
</dbReference>
<sequence>MPRQHRASKPKVRTGCLTCKARHVKCDERKPLCLRCETANMVCHGYRDVPRKKKVSTIAMRSQPLVPLVPRPEHPDCGSTTQSGVPSSLSSTSFSQTDVAYFDLFRHRLIFDLGGDFLIDFWARIVLRESMRDECVKRAVIALSALAHGLFFTTEPRLQCDNRISPFLIRPWTGTPFNIQHGVAIRSYLSAISLCSKRIREGAYISSPRSALIITIILVSFELLQGNINVVDRLIKSAILLLKKSTQLLGQPQESPGKALRHGTNNKEEDMDQLGYMLPCLSVMSGFTNLCNSQHELLTLLPTSPKCGFPDLSGKSVPKAMGIWIDFHTQALVFIKKVLWKNCHNIHYDHQELKASRDVLLVVLQKWGEWLHTSHAKEKDAVCRRALSVTKVHHAMITMFMHCCLDRSDMSYDHFEPQLRYILTASIALMSEHKASSKIPFTCSGHLAPPLCLGAAKCRNWELRAQFMKAIAKLPRREGPWDPTTQILGLTGQARLEDAGRDAEGFLPSTSRWLWTGASWDLDHHQLFAQYTRIVPDTNGMPVQTQIALSIDDLDVGED</sequence>
<keyword evidence="6" id="KW-0539">Nucleus</keyword>
<organism evidence="9 10">
    <name type="scientific">Thelonectria olida</name>
    <dbReference type="NCBI Taxonomy" id="1576542"/>
    <lineage>
        <taxon>Eukaryota</taxon>
        <taxon>Fungi</taxon>
        <taxon>Dikarya</taxon>
        <taxon>Ascomycota</taxon>
        <taxon>Pezizomycotina</taxon>
        <taxon>Sordariomycetes</taxon>
        <taxon>Hypocreomycetidae</taxon>
        <taxon>Hypocreales</taxon>
        <taxon>Nectriaceae</taxon>
        <taxon>Thelonectria</taxon>
    </lineage>
</organism>
<dbReference type="GO" id="GO:0000981">
    <property type="term" value="F:DNA-binding transcription factor activity, RNA polymerase II-specific"/>
    <property type="evidence" value="ECO:0007669"/>
    <property type="project" value="InterPro"/>
</dbReference>
<dbReference type="Proteomes" id="UP000777438">
    <property type="component" value="Unassembled WGS sequence"/>
</dbReference>
<dbReference type="GO" id="GO:0008270">
    <property type="term" value="F:zinc ion binding"/>
    <property type="evidence" value="ECO:0007669"/>
    <property type="project" value="InterPro"/>
</dbReference>
<proteinExistence type="predicted"/>
<keyword evidence="10" id="KW-1185">Reference proteome</keyword>
<dbReference type="InterPro" id="IPR036864">
    <property type="entry name" value="Zn2-C6_fun-type_DNA-bd_sf"/>
</dbReference>
<dbReference type="EMBL" id="JAGPYM010000032">
    <property type="protein sequence ID" value="KAH6876815.1"/>
    <property type="molecule type" value="Genomic_DNA"/>
</dbReference>
<dbReference type="AlphaFoldDB" id="A0A9P8VU20"/>
<feature type="region of interest" description="Disordered" evidence="7">
    <location>
        <begin position="70"/>
        <end position="89"/>
    </location>
</feature>
<evidence type="ECO:0000256" key="7">
    <source>
        <dbReference type="SAM" id="MobiDB-lite"/>
    </source>
</evidence>
<name>A0A9P8VU20_9HYPO</name>
<keyword evidence="1" id="KW-0479">Metal-binding</keyword>
<dbReference type="PROSITE" id="PS00463">
    <property type="entry name" value="ZN2_CY6_FUNGAL_1"/>
    <property type="match status" value="1"/>
</dbReference>
<gene>
    <name evidence="9" type="ORF">B0T10DRAFT_497296</name>
</gene>
<feature type="compositionally biased region" description="Low complexity" evidence="7">
    <location>
        <begin position="79"/>
        <end position="89"/>
    </location>
</feature>
<dbReference type="GO" id="GO:0003677">
    <property type="term" value="F:DNA binding"/>
    <property type="evidence" value="ECO:0007669"/>
    <property type="project" value="UniProtKB-KW"/>
</dbReference>
<protein>
    <recommendedName>
        <fullName evidence="8">Zn(2)-C6 fungal-type domain-containing protein</fullName>
    </recommendedName>
</protein>
<comment type="caution">
    <text evidence="9">The sequence shown here is derived from an EMBL/GenBank/DDBJ whole genome shotgun (WGS) entry which is preliminary data.</text>
</comment>
<dbReference type="InterPro" id="IPR001138">
    <property type="entry name" value="Zn2Cys6_DnaBD"/>
</dbReference>
<evidence type="ECO:0000259" key="8">
    <source>
        <dbReference type="PROSITE" id="PS50048"/>
    </source>
</evidence>
<evidence type="ECO:0000313" key="9">
    <source>
        <dbReference type="EMBL" id="KAH6876815.1"/>
    </source>
</evidence>
<dbReference type="Pfam" id="PF00172">
    <property type="entry name" value="Zn_clus"/>
    <property type="match status" value="1"/>
</dbReference>
<dbReference type="OrthoDB" id="1919336at2759"/>
<dbReference type="SUPFAM" id="SSF57701">
    <property type="entry name" value="Zn2/Cys6 DNA-binding domain"/>
    <property type="match status" value="1"/>
</dbReference>
<dbReference type="PANTHER" id="PTHR36206">
    <property type="entry name" value="ASPERCRYPTIN BIOSYNTHESIS CLUSTER-SPECIFIC TRANSCRIPTION REGULATOR ATNN-RELATED"/>
    <property type="match status" value="1"/>
</dbReference>
<evidence type="ECO:0000313" key="10">
    <source>
        <dbReference type="Proteomes" id="UP000777438"/>
    </source>
</evidence>
<dbReference type="SMART" id="SM00066">
    <property type="entry name" value="GAL4"/>
    <property type="match status" value="1"/>
</dbReference>
<dbReference type="CDD" id="cd00067">
    <property type="entry name" value="GAL4"/>
    <property type="match status" value="1"/>
</dbReference>